<sequence length="345" mass="36827">MRPLAALLLAVSWAVPLPASAELPRTQSATPSEVVEGWKSSPVYVDPSQRSLVPEQDSQRLATRIDGQTPAIRIAVVPAAALAAGDRDQAARAFVDQVVDLQQADGIYLVVFGGAITWGSAVGVDTPIAGILTDELAKHSRSDPVGTLEGVLDQLDVPSSSKGAPGRLWPVGIVLVLLVAGGLGLRWWKRRPGKDEGPALYRPSYQVLPDEADTLEERQKLALEDVTRFGEELDRADVRLDGVETAADVQAAMDAYADAGRVVDSLPDDQQLRAVRATVEYGRWRLACAQARLAGTPAPPRRAACFFDPAHGTSVTDWMYTPPGGKAREIPVCAACQNRLAGGTR</sequence>
<evidence type="ECO:0000313" key="2">
    <source>
        <dbReference type="EMBL" id="TDU91067.1"/>
    </source>
</evidence>
<keyword evidence="1" id="KW-0732">Signal</keyword>
<dbReference type="AlphaFoldDB" id="A0A4R7THV2"/>
<feature type="signal peptide" evidence="1">
    <location>
        <begin position="1"/>
        <end position="21"/>
    </location>
</feature>
<organism evidence="2 3">
    <name type="scientific">Kribbella voronezhensis</name>
    <dbReference type="NCBI Taxonomy" id="2512212"/>
    <lineage>
        <taxon>Bacteria</taxon>
        <taxon>Bacillati</taxon>
        <taxon>Actinomycetota</taxon>
        <taxon>Actinomycetes</taxon>
        <taxon>Propionibacteriales</taxon>
        <taxon>Kribbellaceae</taxon>
        <taxon>Kribbella</taxon>
    </lineage>
</organism>
<accession>A0A4R7THV2</accession>
<dbReference type="OrthoDB" id="4808153at2"/>
<evidence type="ECO:0008006" key="4">
    <source>
        <dbReference type="Google" id="ProtNLM"/>
    </source>
</evidence>
<comment type="caution">
    <text evidence="2">The sequence shown here is derived from an EMBL/GenBank/DDBJ whole genome shotgun (WGS) entry which is preliminary data.</text>
</comment>
<keyword evidence="3" id="KW-1185">Reference proteome</keyword>
<gene>
    <name evidence="2" type="ORF">EV138_4668</name>
</gene>
<evidence type="ECO:0000256" key="1">
    <source>
        <dbReference type="SAM" id="SignalP"/>
    </source>
</evidence>
<proteinExistence type="predicted"/>
<evidence type="ECO:0000313" key="3">
    <source>
        <dbReference type="Proteomes" id="UP000295151"/>
    </source>
</evidence>
<dbReference type="RefSeq" id="WP_133980866.1">
    <property type="nucleotide sequence ID" value="NZ_SOCE01000001.1"/>
</dbReference>
<name>A0A4R7THV2_9ACTN</name>
<dbReference type="EMBL" id="SOCE01000001">
    <property type="protein sequence ID" value="TDU91067.1"/>
    <property type="molecule type" value="Genomic_DNA"/>
</dbReference>
<feature type="chain" id="PRO_5020565242" description="TPM domain-containing protein" evidence="1">
    <location>
        <begin position="22"/>
        <end position="345"/>
    </location>
</feature>
<protein>
    <recommendedName>
        <fullName evidence="4">TPM domain-containing protein</fullName>
    </recommendedName>
</protein>
<dbReference type="Proteomes" id="UP000295151">
    <property type="component" value="Unassembled WGS sequence"/>
</dbReference>
<reference evidence="2 3" key="1">
    <citation type="submission" date="2019-03" db="EMBL/GenBank/DDBJ databases">
        <title>Genomic Encyclopedia of Type Strains, Phase III (KMG-III): the genomes of soil and plant-associated and newly described type strains.</title>
        <authorList>
            <person name="Whitman W."/>
        </authorList>
    </citation>
    <scope>NUCLEOTIDE SEQUENCE [LARGE SCALE GENOMIC DNA]</scope>
    <source>
        <strain evidence="2 3">VKM Ac-2575</strain>
    </source>
</reference>